<proteinExistence type="predicted"/>
<accession>A0A2L2T9U6</accession>
<feature type="compositionally biased region" description="Polar residues" evidence="1">
    <location>
        <begin position="51"/>
        <end position="60"/>
    </location>
</feature>
<dbReference type="Proteomes" id="UP000245910">
    <property type="component" value="Chromosome I"/>
</dbReference>
<evidence type="ECO:0000313" key="2">
    <source>
        <dbReference type="EMBL" id="CEI67712.1"/>
    </source>
</evidence>
<protein>
    <submittedName>
        <fullName evidence="2">Uncharacterized protein</fullName>
    </submittedName>
</protein>
<reference evidence="3" key="1">
    <citation type="submission" date="2014-10" db="EMBL/GenBank/DDBJ databases">
        <authorList>
            <person name="King R."/>
        </authorList>
    </citation>
    <scope>NUCLEOTIDE SEQUENCE [LARGE SCALE GENOMIC DNA]</scope>
    <source>
        <strain evidence="3">A3/5</strain>
    </source>
</reference>
<dbReference type="AlphaFoldDB" id="A0A2L2T9U6"/>
<dbReference type="OrthoDB" id="10527043at2759"/>
<sequence>MPQAYTVGAGTGKAACPNGLGQLWAGTGDPGIWAGVGRRGIGHGGKDRVTDQVTNNTTKHGSGICGRYRKAQVSASAATLSLLSSTRSRLRGKVRDAAMRR</sequence>
<organism evidence="2 3">
    <name type="scientific">Fusarium venenatum</name>
    <dbReference type="NCBI Taxonomy" id="56646"/>
    <lineage>
        <taxon>Eukaryota</taxon>
        <taxon>Fungi</taxon>
        <taxon>Dikarya</taxon>
        <taxon>Ascomycota</taxon>
        <taxon>Pezizomycotina</taxon>
        <taxon>Sordariomycetes</taxon>
        <taxon>Hypocreomycetidae</taxon>
        <taxon>Hypocreales</taxon>
        <taxon>Nectriaceae</taxon>
        <taxon>Fusarium</taxon>
    </lineage>
</organism>
<dbReference type="EMBL" id="LN649229">
    <property type="protein sequence ID" value="CEI67712.1"/>
    <property type="molecule type" value="Genomic_DNA"/>
</dbReference>
<feature type="region of interest" description="Disordered" evidence="1">
    <location>
        <begin position="36"/>
        <end position="61"/>
    </location>
</feature>
<evidence type="ECO:0000313" key="3">
    <source>
        <dbReference type="Proteomes" id="UP000245910"/>
    </source>
</evidence>
<name>A0A2L2T9U6_9HYPO</name>
<evidence type="ECO:0000256" key="1">
    <source>
        <dbReference type="SAM" id="MobiDB-lite"/>
    </source>
</evidence>
<keyword evidence="3" id="KW-1185">Reference proteome</keyword>